<dbReference type="Proteomes" id="UP000824132">
    <property type="component" value="Unassembled WGS sequence"/>
</dbReference>
<reference evidence="2" key="2">
    <citation type="submission" date="2021-04" db="EMBL/GenBank/DDBJ databases">
        <authorList>
            <person name="Gilroy R."/>
        </authorList>
    </citation>
    <scope>NUCLEOTIDE SEQUENCE</scope>
    <source>
        <strain evidence="2">CHK187-5294</strain>
    </source>
</reference>
<name>A0A9D2CZN6_9FIRM</name>
<dbReference type="EMBL" id="DXCL01000031">
    <property type="protein sequence ID" value="HIZ03803.1"/>
    <property type="molecule type" value="Genomic_DNA"/>
</dbReference>
<protein>
    <submittedName>
        <fullName evidence="2">ABC transporter permease</fullName>
    </submittedName>
</protein>
<comment type="caution">
    <text evidence="2">The sequence shown here is derived from an EMBL/GenBank/DDBJ whole genome shotgun (WGS) entry which is preliminary data.</text>
</comment>
<sequence>MTRQDGREIFFYLTILFFIVSLIGWGLETIYFVIRWDTFIDRGFLSMPLCPIYGFCLIGIYLALGTPLRGRLAPLFERAKGQKTAVRALAYAGLFLLYFVIAALLPTAAELATGAFFDKVLGVNLWDYSYKKFDLFGYVSLDQTLQWGAMITLAMTFLWDPLFSLIKKIPPRAAKAVACVLAALVLADFAFNIVWLCGTGAHLDLY</sequence>
<gene>
    <name evidence="2" type="ORF">H9727_05900</name>
</gene>
<keyword evidence="1" id="KW-0812">Transmembrane</keyword>
<feature type="transmembrane region" description="Helical" evidence="1">
    <location>
        <begin position="145"/>
        <end position="166"/>
    </location>
</feature>
<evidence type="ECO:0000313" key="2">
    <source>
        <dbReference type="EMBL" id="HIZ03803.1"/>
    </source>
</evidence>
<feature type="transmembrane region" description="Helical" evidence="1">
    <location>
        <begin position="46"/>
        <end position="64"/>
    </location>
</feature>
<dbReference type="Pfam" id="PF06541">
    <property type="entry name" value="ABC_trans_CmpB"/>
    <property type="match status" value="1"/>
</dbReference>
<organism evidence="2 3">
    <name type="scientific">Candidatus Borkfalkia avistercoris</name>
    <dbReference type="NCBI Taxonomy" id="2838504"/>
    <lineage>
        <taxon>Bacteria</taxon>
        <taxon>Bacillati</taxon>
        <taxon>Bacillota</taxon>
        <taxon>Clostridia</taxon>
        <taxon>Christensenellales</taxon>
        <taxon>Christensenellaceae</taxon>
        <taxon>Candidatus Borkfalkia</taxon>
    </lineage>
</organism>
<evidence type="ECO:0000313" key="3">
    <source>
        <dbReference type="Proteomes" id="UP000824132"/>
    </source>
</evidence>
<evidence type="ECO:0000256" key="1">
    <source>
        <dbReference type="SAM" id="Phobius"/>
    </source>
</evidence>
<reference evidence="2" key="1">
    <citation type="journal article" date="2021" name="PeerJ">
        <title>Extensive microbial diversity within the chicken gut microbiome revealed by metagenomics and culture.</title>
        <authorList>
            <person name="Gilroy R."/>
            <person name="Ravi A."/>
            <person name="Getino M."/>
            <person name="Pursley I."/>
            <person name="Horton D.L."/>
            <person name="Alikhan N.F."/>
            <person name="Baker D."/>
            <person name="Gharbi K."/>
            <person name="Hall N."/>
            <person name="Watson M."/>
            <person name="Adriaenssens E.M."/>
            <person name="Foster-Nyarko E."/>
            <person name="Jarju S."/>
            <person name="Secka A."/>
            <person name="Antonio M."/>
            <person name="Oren A."/>
            <person name="Chaudhuri R.R."/>
            <person name="La Ragione R."/>
            <person name="Hildebrand F."/>
            <person name="Pallen M.J."/>
        </authorList>
    </citation>
    <scope>NUCLEOTIDE SEQUENCE</scope>
    <source>
        <strain evidence="2">CHK187-5294</strain>
    </source>
</reference>
<keyword evidence="1" id="KW-1133">Transmembrane helix</keyword>
<accession>A0A9D2CZN6</accession>
<feature type="transmembrane region" description="Helical" evidence="1">
    <location>
        <begin position="173"/>
        <end position="196"/>
    </location>
</feature>
<proteinExistence type="predicted"/>
<dbReference type="AlphaFoldDB" id="A0A9D2CZN6"/>
<dbReference type="InterPro" id="IPR010540">
    <property type="entry name" value="CmpB_TMEM229"/>
</dbReference>
<keyword evidence="1" id="KW-0472">Membrane</keyword>
<feature type="transmembrane region" description="Helical" evidence="1">
    <location>
        <begin position="85"/>
        <end position="105"/>
    </location>
</feature>
<feature type="transmembrane region" description="Helical" evidence="1">
    <location>
        <begin position="9"/>
        <end position="34"/>
    </location>
</feature>